<sequence length="272" mass="27787">MRTIVVSGGSSGIGRATALRFARAGDRVISLDVTEPPRPSGSDGELSWIHCDVADWTAVDDALARVHRDHGLDVVIANAGISVRHGVLDITEEAARRVVDVNLLGTLGLWRSAARLMTGGRGGSGDGSGSGSGKGGGGGVLLATASVNGRRGYPYYADYNATKAGVIALTQTFALELSPDIRVACVSPGAVLTPMQLAEYTDAMLDDVNARIPAGRHASPEEIAAAFHYLASPEAAFLTGQELVIDGGETAGATTAEFGTATTATAPAATTL</sequence>
<evidence type="ECO:0000313" key="3">
    <source>
        <dbReference type="EMBL" id="MCB5179017.1"/>
    </source>
</evidence>
<dbReference type="Proteomes" id="UP001199054">
    <property type="component" value="Unassembled WGS sequence"/>
</dbReference>
<dbReference type="EMBL" id="JAJAUY010000015">
    <property type="protein sequence ID" value="MCB5179017.1"/>
    <property type="molecule type" value="Genomic_DNA"/>
</dbReference>
<dbReference type="RefSeq" id="WP_226725838.1">
    <property type="nucleotide sequence ID" value="NZ_JAJAUY010000015.1"/>
</dbReference>
<comment type="caution">
    <text evidence="3">The sequence shown here is derived from an EMBL/GenBank/DDBJ whole genome shotgun (WGS) entry which is preliminary data.</text>
</comment>
<dbReference type="InterPro" id="IPR002347">
    <property type="entry name" value="SDR_fam"/>
</dbReference>
<dbReference type="PANTHER" id="PTHR42760:SF133">
    <property type="entry name" value="3-OXOACYL-[ACYL-CARRIER-PROTEIN] REDUCTASE"/>
    <property type="match status" value="1"/>
</dbReference>
<proteinExistence type="inferred from homology"/>
<keyword evidence="2" id="KW-0560">Oxidoreductase</keyword>
<dbReference type="SUPFAM" id="SSF51735">
    <property type="entry name" value="NAD(P)-binding Rossmann-fold domains"/>
    <property type="match status" value="1"/>
</dbReference>
<evidence type="ECO:0000256" key="1">
    <source>
        <dbReference type="ARBA" id="ARBA00006484"/>
    </source>
</evidence>
<dbReference type="PANTHER" id="PTHR42760">
    <property type="entry name" value="SHORT-CHAIN DEHYDROGENASES/REDUCTASES FAMILY MEMBER"/>
    <property type="match status" value="1"/>
</dbReference>
<dbReference type="PRINTS" id="PR00081">
    <property type="entry name" value="GDHRDH"/>
</dbReference>
<organism evidence="3 4">
    <name type="scientific">Streptomyces antimicrobicus</name>
    <dbReference type="NCBI Taxonomy" id="2883108"/>
    <lineage>
        <taxon>Bacteria</taxon>
        <taxon>Bacillati</taxon>
        <taxon>Actinomycetota</taxon>
        <taxon>Actinomycetes</taxon>
        <taxon>Kitasatosporales</taxon>
        <taxon>Streptomycetaceae</taxon>
        <taxon>Streptomyces</taxon>
    </lineage>
</organism>
<dbReference type="PROSITE" id="PS00061">
    <property type="entry name" value="ADH_SHORT"/>
    <property type="match status" value="1"/>
</dbReference>
<dbReference type="InterPro" id="IPR020904">
    <property type="entry name" value="Sc_DH/Rdtase_CS"/>
</dbReference>
<evidence type="ECO:0000256" key="2">
    <source>
        <dbReference type="ARBA" id="ARBA00023002"/>
    </source>
</evidence>
<accession>A0ABS8B334</accession>
<dbReference type="PRINTS" id="PR00080">
    <property type="entry name" value="SDRFAMILY"/>
</dbReference>
<dbReference type="Pfam" id="PF13561">
    <property type="entry name" value="adh_short_C2"/>
    <property type="match status" value="1"/>
</dbReference>
<dbReference type="CDD" id="cd05233">
    <property type="entry name" value="SDR_c"/>
    <property type="match status" value="1"/>
</dbReference>
<keyword evidence="4" id="KW-1185">Reference proteome</keyword>
<dbReference type="InterPro" id="IPR036291">
    <property type="entry name" value="NAD(P)-bd_dom_sf"/>
</dbReference>
<reference evidence="3 4" key="1">
    <citation type="submission" date="2021-10" db="EMBL/GenBank/DDBJ databases">
        <title>Streptomyces sp. strain SMC 277, a novel streptomycete isolated from soil.</title>
        <authorList>
            <person name="Chanama M."/>
        </authorList>
    </citation>
    <scope>NUCLEOTIDE SEQUENCE [LARGE SCALE GENOMIC DNA]</scope>
    <source>
        <strain evidence="3 4">SMC 277</strain>
    </source>
</reference>
<name>A0ABS8B334_9ACTN</name>
<comment type="similarity">
    <text evidence="1">Belongs to the short-chain dehydrogenases/reductases (SDR) family.</text>
</comment>
<protein>
    <submittedName>
        <fullName evidence="3">SDR family oxidoreductase</fullName>
    </submittedName>
</protein>
<evidence type="ECO:0000313" key="4">
    <source>
        <dbReference type="Proteomes" id="UP001199054"/>
    </source>
</evidence>
<dbReference type="Gene3D" id="3.40.50.720">
    <property type="entry name" value="NAD(P)-binding Rossmann-like Domain"/>
    <property type="match status" value="1"/>
</dbReference>
<gene>
    <name evidence="3" type="ORF">LG632_06405</name>
</gene>